<proteinExistence type="predicted"/>
<dbReference type="InterPro" id="IPR036291">
    <property type="entry name" value="NAD(P)-bd_dom_sf"/>
</dbReference>
<evidence type="ECO:0000313" key="5">
    <source>
        <dbReference type="Proteomes" id="UP000256520"/>
    </source>
</evidence>
<accession>A0A3D8Q0V6</accession>
<dbReference type="Pfam" id="PF01408">
    <property type="entry name" value="GFO_IDH_MocA"/>
    <property type="match status" value="1"/>
</dbReference>
<feature type="domain" description="GFO/IDH/MocA-like oxidoreductase" evidence="3">
    <location>
        <begin position="130"/>
        <end position="265"/>
    </location>
</feature>
<dbReference type="InterPro" id="IPR000683">
    <property type="entry name" value="Gfo/Idh/MocA-like_OxRdtase_N"/>
</dbReference>
<comment type="caution">
    <text evidence="4">The sequence shown here is derived from an EMBL/GenBank/DDBJ whole genome shotgun (WGS) entry which is preliminary data.</text>
</comment>
<dbReference type="OrthoDB" id="9815825at2"/>
<dbReference type="EMBL" id="PIOD01000005">
    <property type="protein sequence ID" value="RDW20625.1"/>
    <property type="molecule type" value="Genomic_DNA"/>
</dbReference>
<dbReference type="AlphaFoldDB" id="A0A3D8Q0V6"/>
<keyword evidence="1" id="KW-0560">Oxidoreductase</keyword>
<dbReference type="GO" id="GO:0000166">
    <property type="term" value="F:nucleotide binding"/>
    <property type="evidence" value="ECO:0007669"/>
    <property type="project" value="InterPro"/>
</dbReference>
<dbReference type="PANTHER" id="PTHR43818:SF11">
    <property type="entry name" value="BCDNA.GH03377"/>
    <property type="match status" value="1"/>
</dbReference>
<dbReference type="SUPFAM" id="SSF51735">
    <property type="entry name" value="NAD(P)-binding Rossmann-fold domains"/>
    <property type="match status" value="1"/>
</dbReference>
<dbReference type="Pfam" id="PF22725">
    <property type="entry name" value="GFO_IDH_MocA_C3"/>
    <property type="match status" value="1"/>
</dbReference>
<dbReference type="GO" id="GO:0016491">
    <property type="term" value="F:oxidoreductase activity"/>
    <property type="evidence" value="ECO:0007669"/>
    <property type="project" value="UniProtKB-KW"/>
</dbReference>
<organism evidence="4 5">
    <name type="scientific">Oceanobacillus chungangensis</name>
    <dbReference type="NCBI Taxonomy" id="1229152"/>
    <lineage>
        <taxon>Bacteria</taxon>
        <taxon>Bacillati</taxon>
        <taxon>Bacillota</taxon>
        <taxon>Bacilli</taxon>
        <taxon>Bacillales</taxon>
        <taxon>Bacillaceae</taxon>
        <taxon>Oceanobacillus</taxon>
    </lineage>
</organism>
<dbReference type="InterPro" id="IPR055170">
    <property type="entry name" value="GFO_IDH_MocA-like_dom"/>
</dbReference>
<dbReference type="Gene3D" id="3.40.50.720">
    <property type="entry name" value="NAD(P)-binding Rossmann-like Domain"/>
    <property type="match status" value="1"/>
</dbReference>
<dbReference type="SUPFAM" id="SSF55347">
    <property type="entry name" value="Glyceraldehyde-3-phosphate dehydrogenase-like, C-terminal domain"/>
    <property type="match status" value="1"/>
</dbReference>
<feature type="domain" description="Gfo/Idh/MocA-like oxidoreductase N-terminal" evidence="2">
    <location>
        <begin position="4"/>
        <end position="118"/>
    </location>
</feature>
<keyword evidence="5" id="KW-1185">Reference proteome</keyword>
<dbReference type="PANTHER" id="PTHR43818">
    <property type="entry name" value="BCDNA.GH03377"/>
    <property type="match status" value="1"/>
</dbReference>
<sequence length="359" mass="39437">MKKIKAGVVGCGNISEIYFKNSKRFESFDIVACADIDINLAKQRSEEFDIPKACNTEELLADSEIDLVINLTTPAVHAKIDLAALEAGKHVYGEKPLAVTREEGKKILEAAKAKGLLVGCAPDTFLGGGIQTCRKLIDDGWIGDPVSATAFMMNHGHESWHPNPNFYYQEGGGPMFDMGPYYLTALITLMGSIKRVTGSANITFPERTITSQPKYGEKIQVNTPTQINGVLDFESGAVASIITSFDTWYHHLPNIEIYGTKGSLVVPDPNRFGGPVFLRRYDQNSWSEIPLTYGYTDNSRGLGVADMAYSILRGETPRANGELAFHVLDVMHGFQDASEANKHYEPVSTCEQPRPLPLV</sequence>
<reference evidence="5" key="1">
    <citation type="submission" date="2017-11" db="EMBL/GenBank/DDBJ databases">
        <authorList>
            <person name="Zhu W."/>
        </authorList>
    </citation>
    <scope>NUCLEOTIDE SEQUENCE [LARGE SCALE GENOMIC DNA]</scope>
    <source>
        <strain evidence="5">CAU 1051</strain>
    </source>
</reference>
<name>A0A3D8Q0V6_9BACI</name>
<dbReference type="Proteomes" id="UP000256520">
    <property type="component" value="Unassembled WGS sequence"/>
</dbReference>
<protein>
    <submittedName>
        <fullName evidence="4">Oxidoreductase</fullName>
    </submittedName>
</protein>
<evidence type="ECO:0000259" key="3">
    <source>
        <dbReference type="Pfam" id="PF22725"/>
    </source>
</evidence>
<dbReference type="RefSeq" id="WP_115748737.1">
    <property type="nucleotide sequence ID" value="NZ_PIOD01000005.1"/>
</dbReference>
<dbReference type="Gene3D" id="3.30.360.10">
    <property type="entry name" value="Dihydrodipicolinate Reductase, domain 2"/>
    <property type="match status" value="1"/>
</dbReference>
<evidence type="ECO:0000256" key="1">
    <source>
        <dbReference type="ARBA" id="ARBA00023002"/>
    </source>
</evidence>
<dbReference type="InterPro" id="IPR050463">
    <property type="entry name" value="Gfo/Idh/MocA_oxidrdct_glycsds"/>
</dbReference>
<evidence type="ECO:0000259" key="2">
    <source>
        <dbReference type="Pfam" id="PF01408"/>
    </source>
</evidence>
<evidence type="ECO:0000313" key="4">
    <source>
        <dbReference type="EMBL" id="RDW20625.1"/>
    </source>
</evidence>
<gene>
    <name evidence="4" type="ORF">CWR45_05165</name>
</gene>